<protein>
    <recommendedName>
        <fullName evidence="5">Protein TIC 214</fullName>
    </recommendedName>
    <alternativeName>
        <fullName evidence="11">Translocon at the inner envelope membrane of chloroplasts 214</fullName>
    </alternativeName>
</protein>
<dbReference type="AlphaFoldDB" id="A0AAV0E5Y5"/>
<evidence type="ECO:0000256" key="5">
    <source>
        <dbReference type="ARBA" id="ARBA00016640"/>
    </source>
</evidence>
<evidence type="ECO:0000256" key="1">
    <source>
        <dbReference type="ARBA" id="ARBA00002515"/>
    </source>
</evidence>
<evidence type="ECO:0000256" key="13">
    <source>
        <dbReference type="SAM" id="Phobius"/>
    </source>
</evidence>
<feature type="region of interest" description="Disordered" evidence="12">
    <location>
        <begin position="95"/>
        <end position="125"/>
    </location>
</feature>
<feature type="transmembrane region" description="Helical" evidence="13">
    <location>
        <begin position="50"/>
        <end position="70"/>
    </location>
</feature>
<comment type="subcellular location">
    <subcellularLocation>
        <location evidence="2">Plastid</location>
        <location evidence="2">Chloroplast inner membrane</location>
        <topology evidence="2">Multi-pass membrane protein</topology>
    </subcellularLocation>
</comment>
<evidence type="ECO:0000256" key="2">
    <source>
        <dbReference type="ARBA" id="ARBA00004478"/>
    </source>
</evidence>
<dbReference type="Pfam" id="PF05758">
    <property type="entry name" value="Ycf1"/>
    <property type="match status" value="1"/>
</dbReference>
<evidence type="ECO:0000256" key="7">
    <source>
        <dbReference type="ARBA" id="ARBA00022692"/>
    </source>
</evidence>
<dbReference type="EMBL" id="CAMAPF010000633">
    <property type="protein sequence ID" value="CAH9117967.1"/>
    <property type="molecule type" value="Genomic_DNA"/>
</dbReference>
<evidence type="ECO:0000313" key="14">
    <source>
        <dbReference type="EMBL" id="CAH9117967.1"/>
    </source>
</evidence>
<sequence>MLFVISSFFAWGIGQILVINCLEFLVVWIQKNLVIWIHKNNVIRKYLVRNSIFFILLNCSFGSIVCILSIQSLGRTPLPIPTQKFSEVSKIEQREKERLQKEEEKDVEKKKKSTEEDPSLFSEEKGILEKELDLKVNEPDLEGSDSELEILEKYENKEHIVALLFDYKRWTRPFRYIKK</sequence>
<keyword evidence="7 13" id="KW-0812">Transmembrane</keyword>
<evidence type="ECO:0000256" key="12">
    <source>
        <dbReference type="SAM" id="MobiDB-lite"/>
    </source>
</evidence>
<gene>
    <name evidence="14" type="ORF">CEPIT_LOCUS22092</name>
</gene>
<keyword evidence="10 13" id="KW-1133">Transmembrane helix</keyword>
<evidence type="ECO:0000256" key="4">
    <source>
        <dbReference type="ARBA" id="ARBA00011510"/>
    </source>
</evidence>
<evidence type="ECO:0000256" key="11">
    <source>
        <dbReference type="ARBA" id="ARBA00029978"/>
    </source>
</evidence>
<keyword evidence="8" id="KW-0934">Plastid</keyword>
<evidence type="ECO:0000256" key="8">
    <source>
        <dbReference type="ARBA" id="ARBA00022780"/>
    </source>
</evidence>
<dbReference type="InterPro" id="IPR008896">
    <property type="entry name" value="TIC214"/>
</dbReference>
<dbReference type="Proteomes" id="UP001152523">
    <property type="component" value="Unassembled WGS sequence"/>
</dbReference>
<evidence type="ECO:0000256" key="6">
    <source>
        <dbReference type="ARBA" id="ARBA00022448"/>
    </source>
</evidence>
<keyword evidence="15" id="KW-1185">Reference proteome</keyword>
<evidence type="ECO:0000256" key="9">
    <source>
        <dbReference type="ARBA" id="ARBA00022927"/>
    </source>
</evidence>
<keyword evidence="13" id="KW-0472">Membrane</keyword>
<proteinExistence type="inferred from homology"/>
<keyword evidence="8" id="KW-1001">Plastid inner membrane</keyword>
<keyword evidence="9" id="KW-0653">Protein transport</keyword>
<evidence type="ECO:0000256" key="3">
    <source>
        <dbReference type="ARBA" id="ARBA00009956"/>
    </source>
</evidence>
<accession>A0AAV0E5Y5</accession>
<comment type="function">
    <text evidence="1">Involved in protein precursor import into chloroplasts. May be part of an intermediate translocation complex acting as a protein-conducting channel at the inner envelope.</text>
</comment>
<organism evidence="14 15">
    <name type="scientific">Cuscuta epithymum</name>
    <dbReference type="NCBI Taxonomy" id="186058"/>
    <lineage>
        <taxon>Eukaryota</taxon>
        <taxon>Viridiplantae</taxon>
        <taxon>Streptophyta</taxon>
        <taxon>Embryophyta</taxon>
        <taxon>Tracheophyta</taxon>
        <taxon>Spermatophyta</taxon>
        <taxon>Magnoliopsida</taxon>
        <taxon>eudicotyledons</taxon>
        <taxon>Gunneridae</taxon>
        <taxon>Pentapetalae</taxon>
        <taxon>asterids</taxon>
        <taxon>lamiids</taxon>
        <taxon>Solanales</taxon>
        <taxon>Convolvulaceae</taxon>
        <taxon>Cuscuteae</taxon>
        <taxon>Cuscuta</taxon>
        <taxon>Cuscuta subgen. Cuscuta</taxon>
    </lineage>
</organism>
<dbReference type="GO" id="GO:0009706">
    <property type="term" value="C:chloroplast inner membrane"/>
    <property type="evidence" value="ECO:0007669"/>
    <property type="project" value="UniProtKB-SubCell"/>
</dbReference>
<keyword evidence="6" id="KW-0813">Transport</keyword>
<reference evidence="14" key="1">
    <citation type="submission" date="2022-07" db="EMBL/GenBank/DDBJ databases">
        <authorList>
            <person name="Macas J."/>
            <person name="Novak P."/>
            <person name="Neumann P."/>
        </authorList>
    </citation>
    <scope>NUCLEOTIDE SEQUENCE</scope>
</reference>
<comment type="similarity">
    <text evidence="3">Belongs to the TIC214 family.</text>
</comment>
<comment type="caution">
    <text evidence="14">The sequence shown here is derived from an EMBL/GenBank/DDBJ whole genome shotgun (WGS) entry which is preliminary data.</text>
</comment>
<dbReference type="GO" id="GO:0015031">
    <property type="term" value="P:protein transport"/>
    <property type="evidence" value="ECO:0007669"/>
    <property type="project" value="UniProtKB-KW"/>
</dbReference>
<evidence type="ECO:0000256" key="10">
    <source>
        <dbReference type="ARBA" id="ARBA00022989"/>
    </source>
</evidence>
<feature type="transmembrane region" description="Helical" evidence="13">
    <location>
        <begin position="6"/>
        <end position="29"/>
    </location>
</feature>
<comment type="subunit">
    <text evidence="4">Part of the Tic complex.</text>
</comment>
<feature type="compositionally biased region" description="Basic and acidic residues" evidence="12">
    <location>
        <begin position="95"/>
        <end position="115"/>
    </location>
</feature>
<name>A0AAV0E5Y5_9ASTE</name>
<evidence type="ECO:0000313" key="15">
    <source>
        <dbReference type="Proteomes" id="UP001152523"/>
    </source>
</evidence>